<evidence type="ECO:0000256" key="4">
    <source>
        <dbReference type="ARBA" id="ARBA00023136"/>
    </source>
</evidence>
<reference evidence="7 8" key="1">
    <citation type="submission" date="2018-10" db="EMBL/GenBank/DDBJ databases">
        <authorList>
            <person name="Perry B.J."/>
            <person name="Sullivan J.T."/>
            <person name="Murphy R.J.T."/>
            <person name="Ramsay J.P."/>
            <person name="Ronson C.W."/>
        </authorList>
    </citation>
    <scope>NUCLEOTIDE SEQUENCE [LARGE SCALE GENOMIC DNA]</scope>
    <source>
        <strain evidence="7 8">NZP2014</strain>
    </source>
</reference>
<organism evidence="7 8">
    <name type="scientific">Mesorhizobium erdmanii</name>
    <dbReference type="NCBI Taxonomy" id="1777866"/>
    <lineage>
        <taxon>Bacteria</taxon>
        <taxon>Pseudomonadati</taxon>
        <taxon>Pseudomonadota</taxon>
        <taxon>Alphaproteobacteria</taxon>
        <taxon>Hyphomicrobiales</taxon>
        <taxon>Phyllobacteriaceae</taxon>
        <taxon>Mesorhizobium</taxon>
    </lineage>
</organism>
<feature type="transmembrane region" description="Helical" evidence="5">
    <location>
        <begin position="328"/>
        <end position="348"/>
    </location>
</feature>
<dbReference type="Pfam" id="PF04932">
    <property type="entry name" value="Wzy_C"/>
    <property type="match status" value="1"/>
</dbReference>
<protein>
    <recommendedName>
        <fullName evidence="6">O-antigen ligase-related domain-containing protein</fullName>
    </recommendedName>
</protein>
<feature type="transmembrane region" description="Helical" evidence="5">
    <location>
        <begin position="232"/>
        <end position="253"/>
    </location>
</feature>
<feature type="transmembrane region" description="Helical" evidence="5">
    <location>
        <begin position="360"/>
        <end position="375"/>
    </location>
</feature>
<sequence>MSFSHRCRALVLGDLPVWTCNRDEIVLRMLMGLSAVSPALFAFIEMSPTVLAIVAALLSTLSLLAKRARFASVTIRFAVILALLSGLVLSSVLWSVDSSRSLAAGTGVLFYSIAAVLLVQGMLALTRAQCDRLARVSLIGLTIGLLSVIGRELYFAFLTDDPRFVENVFTLHKITVYGAFFAVVLLAQPAPIWKGLAVLFAVLTLAYGQSTGVNLAIVVVAIIFVVPASRRQHALVGFFAIYLSLALIAPFIAEPVFDLLKTTGWLAFYPGTFAARLDLWQMIAPHIVDKPFLGHGANTIRNAADVVVNPTYYTLVDLPSAHNIVFDLWYELGALGMIVYAVLLGAILRTIHILDDRSHFIAGSFLIVAVVELSVDHRIWLSWVLGTLVFVAGVCILHCRAVTVSGTGSRTAISAVHLNTNAPTHR</sequence>
<dbReference type="GO" id="GO:0016020">
    <property type="term" value="C:membrane"/>
    <property type="evidence" value="ECO:0007669"/>
    <property type="project" value="UniProtKB-SubCell"/>
</dbReference>
<dbReference type="EMBL" id="CP033361">
    <property type="protein sequence ID" value="QKC78306.1"/>
    <property type="molecule type" value="Genomic_DNA"/>
</dbReference>
<dbReference type="InterPro" id="IPR051533">
    <property type="entry name" value="WaaL-like"/>
</dbReference>
<evidence type="ECO:0000313" key="8">
    <source>
        <dbReference type="Proteomes" id="UP000503339"/>
    </source>
</evidence>
<dbReference type="PANTHER" id="PTHR37422">
    <property type="entry name" value="TEICHURONIC ACID BIOSYNTHESIS PROTEIN TUAE"/>
    <property type="match status" value="1"/>
</dbReference>
<feature type="transmembrane region" description="Helical" evidence="5">
    <location>
        <begin position="199"/>
        <end position="226"/>
    </location>
</feature>
<name>A0A6M7UNA7_9HYPH</name>
<evidence type="ECO:0000313" key="7">
    <source>
        <dbReference type="EMBL" id="QKC78306.1"/>
    </source>
</evidence>
<keyword evidence="4 5" id="KW-0472">Membrane</keyword>
<proteinExistence type="predicted"/>
<keyword evidence="8" id="KW-1185">Reference proteome</keyword>
<feature type="transmembrane region" description="Helical" evidence="5">
    <location>
        <begin position="108"/>
        <end position="126"/>
    </location>
</feature>
<feature type="transmembrane region" description="Helical" evidence="5">
    <location>
        <begin position="169"/>
        <end position="187"/>
    </location>
</feature>
<evidence type="ECO:0000256" key="2">
    <source>
        <dbReference type="ARBA" id="ARBA00022692"/>
    </source>
</evidence>
<gene>
    <name evidence="7" type="ORF">EB233_24735</name>
</gene>
<evidence type="ECO:0000259" key="6">
    <source>
        <dbReference type="Pfam" id="PF04932"/>
    </source>
</evidence>
<keyword evidence="2 5" id="KW-0812">Transmembrane</keyword>
<comment type="subcellular location">
    <subcellularLocation>
        <location evidence="1">Membrane</location>
        <topology evidence="1">Multi-pass membrane protein</topology>
    </subcellularLocation>
</comment>
<feature type="transmembrane region" description="Helical" evidence="5">
    <location>
        <begin position="77"/>
        <end position="96"/>
    </location>
</feature>
<evidence type="ECO:0000256" key="3">
    <source>
        <dbReference type="ARBA" id="ARBA00022989"/>
    </source>
</evidence>
<evidence type="ECO:0000256" key="5">
    <source>
        <dbReference type="SAM" id="Phobius"/>
    </source>
</evidence>
<dbReference type="PANTHER" id="PTHR37422:SF17">
    <property type="entry name" value="O-ANTIGEN LIGASE"/>
    <property type="match status" value="1"/>
</dbReference>
<dbReference type="AlphaFoldDB" id="A0A6M7UNA7"/>
<feature type="transmembrane region" description="Helical" evidence="5">
    <location>
        <begin position="381"/>
        <end position="402"/>
    </location>
</feature>
<dbReference type="InterPro" id="IPR007016">
    <property type="entry name" value="O-antigen_ligase-rel_domated"/>
</dbReference>
<evidence type="ECO:0000256" key="1">
    <source>
        <dbReference type="ARBA" id="ARBA00004141"/>
    </source>
</evidence>
<keyword evidence="3 5" id="KW-1133">Transmembrane helix</keyword>
<accession>A0A6M7UNA7</accession>
<feature type="domain" description="O-antigen ligase-related" evidence="6">
    <location>
        <begin position="196"/>
        <end position="340"/>
    </location>
</feature>
<dbReference type="Proteomes" id="UP000503339">
    <property type="component" value="Chromosome"/>
</dbReference>
<dbReference type="KEGG" id="merd:EB233_24735"/>
<feature type="transmembrane region" description="Helical" evidence="5">
    <location>
        <begin position="138"/>
        <end position="157"/>
    </location>
</feature>